<dbReference type="EMBL" id="OU899037">
    <property type="protein sequence ID" value="CAH1736771.1"/>
    <property type="molecule type" value="Genomic_DNA"/>
</dbReference>
<accession>A0A9P0JH10</accession>
<dbReference type="AlphaFoldDB" id="A0A9P0JH10"/>
<protein>
    <submittedName>
        <fullName evidence="1">Uncharacterized protein</fullName>
    </submittedName>
</protein>
<reference evidence="1" key="1">
    <citation type="submission" date="2022-02" db="EMBL/GenBank/DDBJ databases">
        <authorList>
            <person name="King R."/>
        </authorList>
    </citation>
    <scope>NUCLEOTIDE SEQUENCE</scope>
</reference>
<evidence type="ECO:0000313" key="1">
    <source>
        <dbReference type="EMBL" id="CAH1736771.1"/>
    </source>
</evidence>
<keyword evidence="2" id="KW-1185">Reference proteome</keyword>
<reference evidence="1" key="2">
    <citation type="submission" date="2022-10" db="EMBL/GenBank/DDBJ databases">
        <authorList>
            <consortium name="ENA_rothamsted_submissions"/>
            <consortium name="culmorum"/>
            <person name="King R."/>
        </authorList>
    </citation>
    <scope>NUCLEOTIDE SEQUENCE</scope>
</reference>
<proteinExistence type="predicted"/>
<name>A0A9P0JH10_APHGO</name>
<organism evidence="1 2">
    <name type="scientific">Aphis gossypii</name>
    <name type="common">Cotton aphid</name>
    <dbReference type="NCBI Taxonomy" id="80765"/>
    <lineage>
        <taxon>Eukaryota</taxon>
        <taxon>Metazoa</taxon>
        <taxon>Ecdysozoa</taxon>
        <taxon>Arthropoda</taxon>
        <taxon>Hexapoda</taxon>
        <taxon>Insecta</taxon>
        <taxon>Pterygota</taxon>
        <taxon>Neoptera</taxon>
        <taxon>Paraneoptera</taxon>
        <taxon>Hemiptera</taxon>
        <taxon>Sternorrhyncha</taxon>
        <taxon>Aphidomorpha</taxon>
        <taxon>Aphidoidea</taxon>
        <taxon>Aphididae</taxon>
        <taxon>Aphidini</taxon>
        <taxon>Aphis</taxon>
        <taxon>Aphis</taxon>
    </lineage>
</organism>
<gene>
    <name evidence="1" type="ORF">APHIGO_LOCUS10437</name>
</gene>
<sequence>MAEYAEYQQNNLDNILNFNYGIELFPGSSQNPVMKKIALIKLIRLLRSNGYNFLADIRNQGAGYMELTNTGVTKIQTKQKRRGWIKKTWRRVKRASAFLCCVRCA</sequence>
<dbReference type="Proteomes" id="UP001154329">
    <property type="component" value="Chromosome 4"/>
</dbReference>
<evidence type="ECO:0000313" key="2">
    <source>
        <dbReference type="Proteomes" id="UP001154329"/>
    </source>
</evidence>